<reference evidence="2" key="1">
    <citation type="submission" date="2023-01" db="EMBL/GenBank/DDBJ databases">
        <title>Phages are important unrecognized players in the ecology of the oral pathogen Porphyromonas gingivalis.</title>
        <authorList>
            <person name="Matrishin C.B."/>
            <person name="Kauffman K.M."/>
        </authorList>
    </citation>
    <scope>NUCLEOTIDE SEQUENCE</scope>
    <source>
        <strain evidence="2">HG1691old</strain>
    </source>
</reference>
<sequence length="175" mass="20513">MDKKERAKNAENHAITSEFQKIDPKQNNANNIPDQSGICLICLREQAQLPDIGKEVKMEESDGLRVIYIGISSRLKKRYKDHFKSNNLNKSTLRKSLMAILPNEKIKDEIALSQWMKDNLLFFYNLKEDPEEDKRDLIKNYNPPLNLDDNDNPCNKDFRKEVSRRRKIIDELGNH</sequence>
<evidence type="ECO:0000313" key="3">
    <source>
        <dbReference type="Proteomes" id="UP001179540"/>
    </source>
</evidence>
<evidence type="ECO:0000259" key="1">
    <source>
        <dbReference type="Pfam" id="PF20815"/>
    </source>
</evidence>
<dbReference type="Pfam" id="PF20815">
    <property type="entry name" value="GIY_YIG_2"/>
    <property type="match status" value="1"/>
</dbReference>
<feature type="domain" description="GIY-YIG catalytic" evidence="1">
    <location>
        <begin position="37"/>
        <end position="167"/>
    </location>
</feature>
<accession>A0AAF0BCB4</accession>
<dbReference type="EMBL" id="CP116613">
    <property type="protein sequence ID" value="WCF99301.1"/>
    <property type="molecule type" value="Genomic_DNA"/>
</dbReference>
<dbReference type="AlphaFoldDB" id="A0AAF0BCB4"/>
<proteinExistence type="predicted"/>
<dbReference type="InterPro" id="IPR049311">
    <property type="entry name" value="GIY_YIG_cat"/>
</dbReference>
<organism evidence="2 3">
    <name type="scientific">Porphyromonas gingivalis</name>
    <name type="common">Bacteroides gingivalis</name>
    <dbReference type="NCBI Taxonomy" id="837"/>
    <lineage>
        <taxon>Bacteria</taxon>
        <taxon>Pseudomonadati</taxon>
        <taxon>Bacteroidota</taxon>
        <taxon>Bacteroidia</taxon>
        <taxon>Bacteroidales</taxon>
        <taxon>Porphyromonadaceae</taxon>
        <taxon>Porphyromonas</taxon>
    </lineage>
</organism>
<dbReference type="Proteomes" id="UP001179540">
    <property type="component" value="Chromosome"/>
</dbReference>
<evidence type="ECO:0000313" key="2">
    <source>
        <dbReference type="EMBL" id="WCF99301.1"/>
    </source>
</evidence>
<gene>
    <name evidence="2" type="ORF">NY149_01285</name>
</gene>
<name>A0AAF0BCB4_PORGN</name>
<dbReference type="SUPFAM" id="SSF82771">
    <property type="entry name" value="GIY-YIG endonuclease"/>
    <property type="match status" value="1"/>
</dbReference>
<dbReference type="RefSeq" id="WP_271912932.1">
    <property type="nucleotide sequence ID" value="NZ_CP116613.1"/>
</dbReference>
<protein>
    <recommendedName>
        <fullName evidence="1">GIY-YIG catalytic domain-containing protein</fullName>
    </recommendedName>
</protein>
<dbReference type="InterPro" id="IPR035901">
    <property type="entry name" value="GIY-YIG_endonuc_sf"/>
</dbReference>